<evidence type="ECO:0000259" key="1">
    <source>
        <dbReference type="PROSITE" id="PS51819"/>
    </source>
</evidence>
<proteinExistence type="predicted"/>
<accession>A0AAU2JYF7</accession>
<dbReference type="SUPFAM" id="SSF54593">
    <property type="entry name" value="Glyoxalase/Bleomycin resistance protein/Dihydroxybiphenyl dioxygenase"/>
    <property type="match status" value="2"/>
</dbReference>
<dbReference type="InterPro" id="IPR052164">
    <property type="entry name" value="Anthracycline_SecMetBiosynth"/>
</dbReference>
<reference evidence="2" key="1">
    <citation type="submission" date="2022-10" db="EMBL/GenBank/DDBJ databases">
        <title>The complete genomes of actinobacterial strains from the NBC collection.</title>
        <authorList>
            <person name="Joergensen T.S."/>
            <person name="Alvarez Arevalo M."/>
            <person name="Sterndorff E.B."/>
            <person name="Faurdal D."/>
            <person name="Vuksanovic O."/>
            <person name="Mourched A.-S."/>
            <person name="Charusanti P."/>
            <person name="Shaw S."/>
            <person name="Blin K."/>
            <person name="Weber T."/>
        </authorList>
    </citation>
    <scope>NUCLEOTIDE SEQUENCE</scope>
    <source>
        <strain evidence="2">NBC_00049</strain>
    </source>
</reference>
<dbReference type="Pfam" id="PF00903">
    <property type="entry name" value="Glyoxalase"/>
    <property type="match status" value="2"/>
</dbReference>
<dbReference type="PANTHER" id="PTHR33993:SF10">
    <property type="entry name" value="CONSERVED PROTEIN"/>
    <property type="match status" value="1"/>
</dbReference>
<dbReference type="AlphaFoldDB" id="A0AAU2JYF7"/>
<protein>
    <submittedName>
        <fullName evidence="2">VOC family protein</fullName>
    </submittedName>
</protein>
<evidence type="ECO:0000313" key="2">
    <source>
        <dbReference type="EMBL" id="WTU77116.1"/>
    </source>
</evidence>
<gene>
    <name evidence="2" type="ORF">OG327_29370</name>
</gene>
<sequence>MLTTDYKDGSPNWVDLGTPDIGAAAGFYGGLFGWDFEAGGEEVGGYGTFHLGGRSVAGGMAVPADQSPSAWQVYFQSPDADATAAAVLTAGGTVAFEPMDVLDLGRMAIFTDPAGVGFGVWQPKRNKGLGAVTDVGTLCWTELYTGDVAAAAEFYGAVLGWEIGEMPFEGGTYTMARPAGTTDDAAFGGLVPISSDPVEDAERPYWTPYFEVADCDETAAKAEESGGKVRLTPVFMEGVGRFAKLADPFGARFSVIASAPPAGP</sequence>
<dbReference type="PANTHER" id="PTHR33993">
    <property type="entry name" value="GLYOXALASE-RELATED"/>
    <property type="match status" value="1"/>
</dbReference>
<dbReference type="InterPro" id="IPR004360">
    <property type="entry name" value="Glyas_Fos-R_dOase_dom"/>
</dbReference>
<feature type="domain" description="VOC" evidence="1">
    <location>
        <begin position="10"/>
        <end position="123"/>
    </location>
</feature>
<dbReference type="CDD" id="cd07247">
    <property type="entry name" value="SgaA_N_like"/>
    <property type="match status" value="2"/>
</dbReference>
<feature type="domain" description="VOC" evidence="1">
    <location>
        <begin position="137"/>
        <end position="258"/>
    </location>
</feature>
<dbReference type="EMBL" id="CP108264">
    <property type="protein sequence ID" value="WTU77116.1"/>
    <property type="molecule type" value="Genomic_DNA"/>
</dbReference>
<dbReference type="PROSITE" id="PS51819">
    <property type="entry name" value="VOC"/>
    <property type="match status" value="2"/>
</dbReference>
<dbReference type="InterPro" id="IPR029068">
    <property type="entry name" value="Glyas_Bleomycin-R_OHBP_Dase"/>
</dbReference>
<dbReference type="InterPro" id="IPR037523">
    <property type="entry name" value="VOC_core"/>
</dbReference>
<organism evidence="2">
    <name type="scientific">Streptomyces sp. NBC_00049</name>
    <dbReference type="NCBI Taxonomy" id="2903617"/>
    <lineage>
        <taxon>Bacteria</taxon>
        <taxon>Bacillati</taxon>
        <taxon>Actinomycetota</taxon>
        <taxon>Actinomycetes</taxon>
        <taxon>Kitasatosporales</taxon>
        <taxon>Streptomycetaceae</taxon>
        <taxon>Streptomyces</taxon>
    </lineage>
</organism>
<name>A0AAU2JYF7_9ACTN</name>
<dbReference type="Gene3D" id="3.10.180.10">
    <property type="entry name" value="2,3-Dihydroxybiphenyl 1,2-Dioxygenase, domain 1"/>
    <property type="match status" value="2"/>
</dbReference>